<dbReference type="EMBL" id="FMSV02000498">
    <property type="protein sequence ID" value="SEH06518.1"/>
    <property type="molecule type" value="Genomic_DNA"/>
</dbReference>
<dbReference type="InterPro" id="IPR051398">
    <property type="entry name" value="Polysacch_Deacetylase"/>
</dbReference>
<dbReference type="OrthoDB" id="9814639at2"/>
<dbReference type="InterPro" id="IPR002509">
    <property type="entry name" value="NODB_dom"/>
</dbReference>
<dbReference type="PANTHER" id="PTHR34216">
    <property type="match status" value="1"/>
</dbReference>
<dbReference type="GO" id="GO:0005975">
    <property type="term" value="P:carbohydrate metabolic process"/>
    <property type="evidence" value="ECO:0007669"/>
    <property type="project" value="InterPro"/>
</dbReference>
<name>A0A1H6F8R4_9GAMM</name>
<dbReference type="SUPFAM" id="SSF88713">
    <property type="entry name" value="Glycoside hydrolase/deacetylase"/>
    <property type="match status" value="1"/>
</dbReference>
<evidence type="ECO:0000313" key="4">
    <source>
        <dbReference type="EMBL" id="SEH06518.1"/>
    </source>
</evidence>
<dbReference type="PROSITE" id="PS51677">
    <property type="entry name" value="NODB"/>
    <property type="match status" value="1"/>
</dbReference>
<dbReference type="PANTHER" id="PTHR34216:SF3">
    <property type="entry name" value="POLY-BETA-1,6-N-ACETYL-D-GLUCOSAMINE N-DEACETYLASE"/>
    <property type="match status" value="1"/>
</dbReference>
<keyword evidence="5" id="KW-1185">Reference proteome</keyword>
<dbReference type="GO" id="GO:0016810">
    <property type="term" value="F:hydrolase activity, acting on carbon-nitrogen (but not peptide) bonds"/>
    <property type="evidence" value="ECO:0007669"/>
    <property type="project" value="InterPro"/>
</dbReference>
<evidence type="ECO:0000259" key="3">
    <source>
        <dbReference type="PROSITE" id="PS51677"/>
    </source>
</evidence>
<dbReference type="Gene3D" id="3.20.20.370">
    <property type="entry name" value="Glycoside hydrolase/deacetylase"/>
    <property type="match status" value="1"/>
</dbReference>
<dbReference type="InterPro" id="IPR011330">
    <property type="entry name" value="Glyco_hydro/deAcase_b/a-brl"/>
</dbReference>
<evidence type="ECO:0000256" key="1">
    <source>
        <dbReference type="ARBA" id="ARBA00004613"/>
    </source>
</evidence>
<dbReference type="GO" id="GO:0005576">
    <property type="term" value="C:extracellular region"/>
    <property type="evidence" value="ECO:0007669"/>
    <property type="project" value="UniProtKB-SubCell"/>
</dbReference>
<comment type="subcellular location">
    <subcellularLocation>
        <location evidence="1">Secreted</location>
    </subcellularLocation>
</comment>
<gene>
    <name evidence="4" type="ORF">MBHS_02381</name>
</gene>
<reference evidence="4 5" key="1">
    <citation type="submission" date="2016-10" db="EMBL/GenBank/DDBJ databases">
        <authorList>
            <person name="de Groot N.N."/>
        </authorList>
    </citation>
    <scope>NUCLEOTIDE SEQUENCE [LARGE SCALE GENOMIC DNA]</scope>
    <source>
        <strain evidence="4">MBHS1</strain>
    </source>
</reference>
<accession>A0A1H6F8R4</accession>
<dbReference type="Pfam" id="PF01522">
    <property type="entry name" value="Polysacc_deac_1"/>
    <property type="match status" value="1"/>
</dbReference>
<evidence type="ECO:0000313" key="5">
    <source>
        <dbReference type="Proteomes" id="UP000236724"/>
    </source>
</evidence>
<dbReference type="CDD" id="cd10918">
    <property type="entry name" value="CE4_NodB_like_5s_6s"/>
    <property type="match status" value="1"/>
</dbReference>
<protein>
    <submittedName>
        <fullName evidence="4">Polysaccharide deacetylase</fullName>
    </submittedName>
</protein>
<organism evidence="4 5">
    <name type="scientific">Candidatus Venteria ishoeyi</name>
    <dbReference type="NCBI Taxonomy" id="1899563"/>
    <lineage>
        <taxon>Bacteria</taxon>
        <taxon>Pseudomonadati</taxon>
        <taxon>Pseudomonadota</taxon>
        <taxon>Gammaproteobacteria</taxon>
        <taxon>Thiotrichales</taxon>
        <taxon>Thiotrichaceae</taxon>
        <taxon>Venteria</taxon>
    </lineage>
</organism>
<keyword evidence="2" id="KW-0732">Signal</keyword>
<sequence length="341" mass="39510">MAAKGKIQSLMGRFSEYIPLKLLIKISRQKLILPFYHSVSDNYLPHLSNLYKAKTSHEFEKDLDFLLQHFNPVDLHYVKNNSERGITDPVFHLSFDDGLSELKSIIAPILKRKGIPATIFINSAFIDNKALFYRYKASLLIDAIKSKSFSKIENQEIEKVLGISETSLAATTNTLLRINYQQQEILEKIASIVKIDFDAYLKKKNPYLTSQEIIDLQQQGHSIAAHSIDHPEFRFLELEEQIRQVNESLQFVKSNFNPPIHSFSFPFTDYGVGNDFFRELEKLNICDISFGCAGLKLDSVIQHFQRIAFENEQHSAEQTLKYEYFYFILKSLIVKNKIRRT</sequence>
<evidence type="ECO:0000256" key="2">
    <source>
        <dbReference type="ARBA" id="ARBA00022729"/>
    </source>
</evidence>
<feature type="domain" description="NodB homology" evidence="3">
    <location>
        <begin position="89"/>
        <end position="341"/>
    </location>
</feature>
<dbReference type="Proteomes" id="UP000236724">
    <property type="component" value="Unassembled WGS sequence"/>
</dbReference>
<dbReference type="AlphaFoldDB" id="A0A1H6F8R4"/>
<proteinExistence type="predicted"/>
<dbReference type="RefSeq" id="WP_103920284.1">
    <property type="nucleotide sequence ID" value="NZ_FMSV02000498.1"/>
</dbReference>